<dbReference type="EMBL" id="JBEXIP010000033">
    <property type="protein sequence ID" value="MET8437100.1"/>
    <property type="molecule type" value="Genomic_DNA"/>
</dbReference>
<gene>
    <name evidence="2" type="ORF">ABZV61_30915</name>
</gene>
<dbReference type="RefSeq" id="WP_356500338.1">
    <property type="nucleotide sequence ID" value="NZ_JBEXIP010000033.1"/>
</dbReference>
<sequence length="77" mass="8181">MSRPTPTASPRNEPGPGFAPLLRQGLIDPVDLLGLRSGEPNHVDDTHDALVRAVVSGDAESAARIEPETTLTRLRTA</sequence>
<name>A0ABV2UGY9_9ACTN</name>
<feature type="compositionally biased region" description="Polar residues" evidence="1">
    <location>
        <begin position="1"/>
        <end position="10"/>
    </location>
</feature>
<evidence type="ECO:0000313" key="3">
    <source>
        <dbReference type="Proteomes" id="UP001550044"/>
    </source>
</evidence>
<feature type="region of interest" description="Disordered" evidence="1">
    <location>
        <begin position="1"/>
        <end position="22"/>
    </location>
</feature>
<organism evidence="2 3">
    <name type="scientific">Streptomyces sp. 900116325</name>
    <dbReference type="NCBI Taxonomy" id="3154295"/>
    <lineage>
        <taxon>Bacteria</taxon>
        <taxon>Bacillati</taxon>
        <taxon>Actinomycetota</taxon>
        <taxon>Actinomycetes</taxon>
        <taxon>Kitasatosporales</taxon>
        <taxon>Streptomycetaceae</taxon>
        <taxon>Streptomyces</taxon>
    </lineage>
</organism>
<keyword evidence="3" id="KW-1185">Reference proteome</keyword>
<evidence type="ECO:0000313" key="2">
    <source>
        <dbReference type="EMBL" id="MET8437100.1"/>
    </source>
</evidence>
<accession>A0ABV2UGY9</accession>
<comment type="caution">
    <text evidence="2">The sequence shown here is derived from an EMBL/GenBank/DDBJ whole genome shotgun (WGS) entry which is preliminary data.</text>
</comment>
<protein>
    <submittedName>
        <fullName evidence="2">Uncharacterized protein</fullName>
    </submittedName>
</protein>
<proteinExistence type="predicted"/>
<dbReference type="Proteomes" id="UP001550044">
    <property type="component" value="Unassembled WGS sequence"/>
</dbReference>
<evidence type="ECO:0000256" key="1">
    <source>
        <dbReference type="SAM" id="MobiDB-lite"/>
    </source>
</evidence>
<reference evidence="2 3" key="1">
    <citation type="submission" date="2024-06" db="EMBL/GenBank/DDBJ databases">
        <title>The Natural Products Discovery Center: Release of the First 8490 Sequenced Strains for Exploring Actinobacteria Biosynthetic Diversity.</title>
        <authorList>
            <person name="Kalkreuter E."/>
            <person name="Kautsar S.A."/>
            <person name="Yang D."/>
            <person name="Bader C.D."/>
            <person name="Teijaro C.N."/>
            <person name="Fluegel L."/>
            <person name="Davis C.M."/>
            <person name="Simpson J.R."/>
            <person name="Lauterbach L."/>
            <person name="Steele A.D."/>
            <person name="Gui C."/>
            <person name="Meng S."/>
            <person name="Li G."/>
            <person name="Viehrig K."/>
            <person name="Ye F."/>
            <person name="Su P."/>
            <person name="Kiefer A.F."/>
            <person name="Nichols A."/>
            <person name="Cepeda A.J."/>
            <person name="Yan W."/>
            <person name="Fan B."/>
            <person name="Jiang Y."/>
            <person name="Adhikari A."/>
            <person name="Zheng C.-J."/>
            <person name="Schuster L."/>
            <person name="Cowan T.M."/>
            <person name="Smanski M.J."/>
            <person name="Chevrette M.G."/>
            <person name="De Carvalho L.P.S."/>
            <person name="Shen B."/>
        </authorList>
    </citation>
    <scope>NUCLEOTIDE SEQUENCE [LARGE SCALE GENOMIC DNA]</scope>
    <source>
        <strain evidence="2 3">NPDC005137</strain>
    </source>
</reference>
<feature type="region of interest" description="Disordered" evidence="1">
    <location>
        <begin position="57"/>
        <end position="77"/>
    </location>
</feature>